<feature type="transmembrane region" description="Helical" evidence="5">
    <location>
        <begin position="238"/>
        <end position="257"/>
    </location>
</feature>
<evidence type="ECO:0000256" key="5">
    <source>
        <dbReference type="SAM" id="Phobius"/>
    </source>
</evidence>
<feature type="domain" description="O-antigen ligase-related" evidence="6">
    <location>
        <begin position="202"/>
        <end position="356"/>
    </location>
</feature>
<dbReference type="InterPro" id="IPR051533">
    <property type="entry name" value="WaaL-like"/>
</dbReference>
<feature type="transmembrane region" description="Helical" evidence="5">
    <location>
        <begin position="65"/>
        <end position="90"/>
    </location>
</feature>
<keyword evidence="4 5" id="KW-0472">Membrane</keyword>
<organism evidence="7 8">
    <name type="scientific">Virgibacillus necropolis</name>
    <dbReference type="NCBI Taxonomy" id="163877"/>
    <lineage>
        <taxon>Bacteria</taxon>
        <taxon>Bacillati</taxon>
        <taxon>Bacillota</taxon>
        <taxon>Bacilli</taxon>
        <taxon>Bacillales</taxon>
        <taxon>Bacillaceae</taxon>
        <taxon>Virgibacillus</taxon>
    </lineage>
</organism>
<dbReference type="Pfam" id="PF04932">
    <property type="entry name" value="Wzy_C"/>
    <property type="match status" value="1"/>
</dbReference>
<keyword evidence="3 5" id="KW-1133">Transmembrane helix</keyword>
<dbReference type="KEGG" id="vne:CFK40_03465"/>
<dbReference type="AlphaFoldDB" id="A0A221M906"/>
<evidence type="ECO:0000313" key="7">
    <source>
        <dbReference type="EMBL" id="ASN04128.1"/>
    </source>
</evidence>
<feature type="transmembrane region" description="Helical" evidence="5">
    <location>
        <begin position="164"/>
        <end position="184"/>
    </location>
</feature>
<evidence type="ECO:0000256" key="2">
    <source>
        <dbReference type="ARBA" id="ARBA00022692"/>
    </source>
</evidence>
<sequence length="414" mass="47119">MRIGGVLMTRFTKYGLIFLLIYFPIRQLLAEIYPVTRFAGDIVILALFAQTAIERKRLLVTRYRFILYFFLFLLVGSVSALLTGVIPIAILMQIRAFLIPALLLFVACEMLITKKDIQHLLWISFFMGCALSIHGLIEKLSHRTLLVPETWQSWELAAVNSDRIYGLVANPNVLAVYLMIVFFLTLYLKKLAANYSVLLNIGLVLLAGTILLTYSRGTLIAFGLALLILSLMKKKWNYLVQTALFFSLAIALVYFPIDQITENTGKETSDRFVDMFSEKRIQQSASGGRVFVVKKGVQIFIDHPVVGTGFGTYGSAATVSFESPIYDRYDIPSSMYADNQYMQILVETGIIGTLFMLLFIYQLAKRTRHSYVFFLMLVGLIGSTFYSMLEDKTFTLYFYLAIGFALNQRRLFHE</sequence>
<reference evidence="7 8" key="1">
    <citation type="journal article" date="2003" name="Int. J. Syst. Evol. Microbiol.">
        <title>Virgibacillus carmonensis sp. nov., Virgibacillus necropolis sp. nov. and Virgibacillus picturae sp. nov., three novel species isolated from deteriorated mural paintings, transfer of the species of the genus salibacillus to Virgibacillus, as Virgibacillus marismortui comb. nov. and Virgibacillus salexigens comb. nov., and emended description of the genus Virgibacillus.</title>
        <authorList>
            <person name="Heyrman J."/>
            <person name="Logan N.A."/>
            <person name="Busse H.J."/>
            <person name="Balcaen A."/>
            <person name="Lebbe L."/>
            <person name="Rodriguez-Diaz M."/>
            <person name="Swings J."/>
            <person name="De Vos P."/>
        </authorList>
    </citation>
    <scope>NUCLEOTIDE SEQUENCE [LARGE SCALE GENOMIC DNA]</scope>
    <source>
        <strain evidence="7 8">LMG 19488</strain>
    </source>
</reference>
<feature type="transmembrane region" description="Helical" evidence="5">
    <location>
        <begin position="96"/>
        <end position="113"/>
    </location>
</feature>
<proteinExistence type="predicted"/>
<feature type="transmembrane region" description="Helical" evidence="5">
    <location>
        <begin position="341"/>
        <end position="364"/>
    </location>
</feature>
<keyword evidence="8" id="KW-1185">Reference proteome</keyword>
<feature type="transmembrane region" description="Helical" evidence="5">
    <location>
        <begin position="120"/>
        <end position="137"/>
    </location>
</feature>
<keyword evidence="2 5" id="KW-0812">Transmembrane</keyword>
<protein>
    <recommendedName>
        <fullName evidence="6">O-antigen ligase-related domain-containing protein</fullName>
    </recommendedName>
</protein>
<evidence type="ECO:0000256" key="1">
    <source>
        <dbReference type="ARBA" id="ARBA00004141"/>
    </source>
</evidence>
<dbReference type="GO" id="GO:0016020">
    <property type="term" value="C:membrane"/>
    <property type="evidence" value="ECO:0007669"/>
    <property type="project" value="UniProtKB-SubCell"/>
</dbReference>
<evidence type="ECO:0000259" key="6">
    <source>
        <dbReference type="Pfam" id="PF04932"/>
    </source>
</evidence>
<comment type="subcellular location">
    <subcellularLocation>
        <location evidence="1">Membrane</location>
        <topology evidence="1">Multi-pass membrane protein</topology>
    </subcellularLocation>
</comment>
<dbReference type="InterPro" id="IPR007016">
    <property type="entry name" value="O-antigen_ligase-rel_domated"/>
</dbReference>
<dbReference type="PANTHER" id="PTHR37422:SF13">
    <property type="entry name" value="LIPOPOLYSACCHARIDE BIOSYNTHESIS PROTEIN PA4999-RELATED"/>
    <property type="match status" value="1"/>
</dbReference>
<name>A0A221M906_9BACI</name>
<evidence type="ECO:0000256" key="4">
    <source>
        <dbReference type="ARBA" id="ARBA00023136"/>
    </source>
</evidence>
<gene>
    <name evidence="7" type="ORF">CFK40_03465</name>
</gene>
<feature type="transmembrane region" description="Helical" evidence="5">
    <location>
        <begin position="371"/>
        <end position="388"/>
    </location>
</feature>
<evidence type="ECO:0000256" key="3">
    <source>
        <dbReference type="ARBA" id="ARBA00022989"/>
    </source>
</evidence>
<dbReference type="Proteomes" id="UP000204391">
    <property type="component" value="Chromosome"/>
</dbReference>
<evidence type="ECO:0000313" key="8">
    <source>
        <dbReference type="Proteomes" id="UP000204391"/>
    </source>
</evidence>
<dbReference type="PANTHER" id="PTHR37422">
    <property type="entry name" value="TEICHURONIC ACID BIOSYNTHESIS PROTEIN TUAE"/>
    <property type="match status" value="1"/>
</dbReference>
<dbReference type="EMBL" id="CP022437">
    <property type="protein sequence ID" value="ASN04128.1"/>
    <property type="molecule type" value="Genomic_DNA"/>
</dbReference>
<accession>A0A221M906</accession>